<sequence length="174" mass="18076">MSVSPDSKSLASGSPSQEPILGSRAGHLAGFNASGAVLVDFPGSASGPVPARLAVVVEPKALQAAVAQRQKVVLLFENGDARLPFVMGLIQEPSATPLLDALLEAPPQEAAPRPTEAHVDGKRVVIEGQDEVVLKCGEASITLRRNGKVIVKGTYLESRATGTHRIKGGTVEIN</sequence>
<dbReference type="KEGG" id="mmas:MYMAC_000311"/>
<reference evidence="3 4" key="1">
    <citation type="submission" date="2017-06" db="EMBL/GenBank/DDBJ databases">
        <title>Sequencing and comparative analysis of myxobacterial genomes.</title>
        <authorList>
            <person name="Rupp O."/>
            <person name="Goesmann A."/>
            <person name="Sogaard-Andersen L."/>
        </authorList>
    </citation>
    <scope>NUCLEOTIDE SEQUENCE [LARGE SCALE GENOMIC DNA]</scope>
    <source>
        <strain evidence="3 4">DSM 14697</strain>
    </source>
</reference>
<dbReference type="RefSeq" id="WP_095956775.1">
    <property type="nucleotide sequence ID" value="NZ_CP022203.1"/>
</dbReference>
<protein>
    <recommendedName>
        <fullName evidence="2">DUF6484 domain-containing protein</fullName>
    </recommendedName>
</protein>
<gene>
    <name evidence="3" type="ORF">MYMAC_000311</name>
</gene>
<dbReference type="AlphaFoldDB" id="A0A250JLI0"/>
<proteinExistence type="predicted"/>
<evidence type="ECO:0000256" key="1">
    <source>
        <dbReference type="SAM" id="MobiDB-lite"/>
    </source>
</evidence>
<organism evidence="3 4">
    <name type="scientific">Corallococcus macrosporus DSM 14697</name>
    <dbReference type="NCBI Taxonomy" id="1189310"/>
    <lineage>
        <taxon>Bacteria</taxon>
        <taxon>Pseudomonadati</taxon>
        <taxon>Myxococcota</taxon>
        <taxon>Myxococcia</taxon>
        <taxon>Myxococcales</taxon>
        <taxon>Cystobacterineae</taxon>
        <taxon>Myxococcaceae</taxon>
        <taxon>Corallococcus</taxon>
    </lineage>
</organism>
<keyword evidence="4" id="KW-1185">Reference proteome</keyword>
<evidence type="ECO:0000259" key="2">
    <source>
        <dbReference type="Pfam" id="PF20093"/>
    </source>
</evidence>
<dbReference type="EMBL" id="CP022203">
    <property type="protein sequence ID" value="ATB44739.1"/>
    <property type="molecule type" value="Genomic_DNA"/>
</dbReference>
<feature type="domain" description="DUF6484" evidence="2">
    <location>
        <begin position="26"/>
        <end position="90"/>
    </location>
</feature>
<name>A0A250JLI0_9BACT</name>
<dbReference type="OrthoDB" id="3078443at2"/>
<feature type="region of interest" description="Disordered" evidence="1">
    <location>
        <begin position="1"/>
        <end position="23"/>
    </location>
</feature>
<dbReference type="Proteomes" id="UP000217343">
    <property type="component" value="Chromosome"/>
</dbReference>
<evidence type="ECO:0000313" key="4">
    <source>
        <dbReference type="Proteomes" id="UP000217343"/>
    </source>
</evidence>
<feature type="compositionally biased region" description="Polar residues" evidence="1">
    <location>
        <begin position="1"/>
        <end position="17"/>
    </location>
</feature>
<evidence type="ECO:0000313" key="3">
    <source>
        <dbReference type="EMBL" id="ATB44739.1"/>
    </source>
</evidence>
<dbReference type="Pfam" id="PF20093">
    <property type="entry name" value="DUF6484"/>
    <property type="match status" value="1"/>
</dbReference>
<accession>A0A250JLI0</accession>
<dbReference type="InterPro" id="IPR045506">
    <property type="entry name" value="DUF6484"/>
</dbReference>